<evidence type="ECO:0000256" key="6">
    <source>
        <dbReference type="ARBA" id="ARBA00023211"/>
    </source>
</evidence>
<comment type="cofactor">
    <cofactor evidence="1">
        <name>Mn(2+)</name>
        <dbReference type="ChEBI" id="CHEBI:29035"/>
    </cofactor>
</comment>
<dbReference type="GO" id="GO:0016818">
    <property type="term" value="F:hydrolase activity, acting on acid anhydrides, in phosphorus-containing anhydrides"/>
    <property type="evidence" value="ECO:0007669"/>
    <property type="project" value="InterPro"/>
</dbReference>
<gene>
    <name evidence="8" type="ORF">PAXRUDRAFT_824271</name>
</gene>
<dbReference type="PANTHER" id="PTHR12318:SF0">
    <property type="entry name" value="ACYL-COENZYME A DIPHOSPHATASE NUDT19"/>
    <property type="match status" value="1"/>
</dbReference>
<comment type="cofactor">
    <cofactor evidence="2">
        <name>Mg(2+)</name>
        <dbReference type="ChEBI" id="CHEBI:18420"/>
    </cofactor>
</comment>
<dbReference type="InterPro" id="IPR000086">
    <property type="entry name" value="NUDIX_hydrolase_dom"/>
</dbReference>
<dbReference type="PROSITE" id="PS51462">
    <property type="entry name" value="NUDIX"/>
    <property type="match status" value="1"/>
</dbReference>
<accession>A0A0D0E293</accession>
<dbReference type="Proteomes" id="UP000054538">
    <property type="component" value="Unassembled WGS sequence"/>
</dbReference>
<dbReference type="GO" id="GO:0046872">
    <property type="term" value="F:metal ion binding"/>
    <property type="evidence" value="ECO:0007669"/>
    <property type="project" value="UniProtKB-KW"/>
</dbReference>
<dbReference type="STRING" id="930991.A0A0D0E293"/>
<dbReference type="InParanoid" id="A0A0D0E293"/>
<keyword evidence="4" id="KW-0378">Hydrolase</keyword>
<keyword evidence="9" id="KW-1185">Reference proteome</keyword>
<keyword evidence="3" id="KW-0479">Metal-binding</keyword>
<dbReference type="InterPro" id="IPR039121">
    <property type="entry name" value="NUDT19"/>
</dbReference>
<dbReference type="PANTHER" id="PTHR12318">
    <property type="entry name" value="TESTOSTERONE-REGULATED PROTEIN RP2"/>
    <property type="match status" value="1"/>
</dbReference>
<evidence type="ECO:0000313" key="9">
    <source>
        <dbReference type="Proteomes" id="UP000054538"/>
    </source>
</evidence>
<evidence type="ECO:0000256" key="2">
    <source>
        <dbReference type="ARBA" id="ARBA00001946"/>
    </source>
</evidence>
<feature type="domain" description="Nudix hydrolase" evidence="7">
    <location>
        <begin position="15"/>
        <end position="201"/>
    </location>
</feature>
<evidence type="ECO:0000256" key="3">
    <source>
        <dbReference type="ARBA" id="ARBA00022723"/>
    </source>
</evidence>
<protein>
    <recommendedName>
        <fullName evidence="7">Nudix hydrolase domain-containing protein</fullName>
    </recommendedName>
</protein>
<evidence type="ECO:0000256" key="4">
    <source>
        <dbReference type="ARBA" id="ARBA00022801"/>
    </source>
</evidence>
<evidence type="ECO:0000313" key="8">
    <source>
        <dbReference type="EMBL" id="KIK98086.1"/>
    </source>
</evidence>
<dbReference type="Pfam" id="PF00293">
    <property type="entry name" value="NUDIX"/>
    <property type="match status" value="1"/>
</dbReference>
<dbReference type="EMBL" id="KN824907">
    <property type="protein sequence ID" value="KIK98086.1"/>
    <property type="molecule type" value="Genomic_DNA"/>
</dbReference>
<dbReference type="SUPFAM" id="SSF55811">
    <property type="entry name" value="Nudix"/>
    <property type="match status" value="1"/>
</dbReference>
<keyword evidence="6" id="KW-0464">Manganese</keyword>
<dbReference type="Gene3D" id="3.90.79.10">
    <property type="entry name" value="Nucleoside Triphosphate Pyrophosphohydrolase"/>
    <property type="match status" value="1"/>
</dbReference>
<dbReference type="InterPro" id="IPR015797">
    <property type="entry name" value="NUDIX_hydrolase-like_dom_sf"/>
</dbReference>
<dbReference type="HOGENOM" id="CLU_018689_0_0_1"/>
<reference evidence="9" key="2">
    <citation type="submission" date="2015-01" db="EMBL/GenBank/DDBJ databases">
        <title>Evolutionary Origins and Diversification of the Mycorrhizal Mutualists.</title>
        <authorList>
            <consortium name="DOE Joint Genome Institute"/>
            <consortium name="Mycorrhizal Genomics Consortium"/>
            <person name="Kohler A."/>
            <person name="Kuo A."/>
            <person name="Nagy L.G."/>
            <person name="Floudas D."/>
            <person name="Copeland A."/>
            <person name="Barry K.W."/>
            <person name="Cichocki N."/>
            <person name="Veneault-Fourrey C."/>
            <person name="LaButti K."/>
            <person name="Lindquist E.A."/>
            <person name="Lipzen A."/>
            <person name="Lundell T."/>
            <person name="Morin E."/>
            <person name="Murat C."/>
            <person name="Riley R."/>
            <person name="Ohm R."/>
            <person name="Sun H."/>
            <person name="Tunlid A."/>
            <person name="Henrissat B."/>
            <person name="Grigoriev I.V."/>
            <person name="Hibbett D.S."/>
            <person name="Martin F."/>
        </authorList>
    </citation>
    <scope>NUCLEOTIDE SEQUENCE [LARGE SCALE GENOMIC DNA]</scope>
    <source>
        <strain evidence="9">Ve08.2h10</strain>
    </source>
</reference>
<proteinExistence type="predicted"/>
<organism evidence="8 9">
    <name type="scientific">Paxillus rubicundulus Ve08.2h10</name>
    <dbReference type="NCBI Taxonomy" id="930991"/>
    <lineage>
        <taxon>Eukaryota</taxon>
        <taxon>Fungi</taxon>
        <taxon>Dikarya</taxon>
        <taxon>Basidiomycota</taxon>
        <taxon>Agaricomycotina</taxon>
        <taxon>Agaricomycetes</taxon>
        <taxon>Agaricomycetidae</taxon>
        <taxon>Boletales</taxon>
        <taxon>Paxilineae</taxon>
        <taxon>Paxillaceae</taxon>
        <taxon>Paxillus</taxon>
    </lineage>
</organism>
<sequence length="302" mass="34135">MTPPDRLGPKDPPAVPRLSASLVVINHRNEVLLVQRNPQARSFAGAHVFPGGNYDAKQDTSLAMTAIRETFEESGLLIATNDSSIDLDNASLDQSRRAIHRQKTDFHTFLRNHSLKPDLASLHPFTTWVTPPISSRRFRTQFYVTFLPNFVPTGFSSGHREERLPTPDGGLEVIAARFIRPEDAVAEFRARHINLMPPQYYILETLRQLLPEHTSTPEQRERIALLSRGPFGQLVINPKSHRDPSSHKEFFVYEGDELRGGPTGRLHRAAVTRKGTVFAEIELQRNFDIFTEDMSCSCDSKL</sequence>
<evidence type="ECO:0000256" key="1">
    <source>
        <dbReference type="ARBA" id="ARBA00001936"/>
    </source>
</evidence>
<reference evidence="8 9" key="1">
    <citation type="submission" date="2014-04" db="EMBL/GenBank/DDBJ databases">
        <authorList>
            <consortium name="DOE Joint Genome Institute"/>
            <person name="Kuo A."/>
            <person name="Kohler A."/>
            <person name="Jargeat P."/>
            <person name="Nagy L.G."/>
            <person name="Floudas D."/>
            <person name="Copeland A."/>
            <person name="Barry K.W."/>
            <person name="Cichocki N."/>
            <person name="Veneault-Fourrey C."/>
            <person name="LaButti K."/>
            <person name="Lindquist E.A."/>
            <person name="Lipzen A."/>
            <person name="Lundell T."/>
            <person name="Morin E."/>
            <person name="Murat C."/>
            <person name="Sun H."/>
            <person name="Tunlid A."/>
            <person name="Henrissat B."/>
            <person name="Grigoriev I.V."/>
            <person name="Hibbett D.S."/>
            <person name="Martin F."/>
            <person name="Nordberg H.P."/>
            <person name="Cantor M.N."/>
            <person name="Hua S.X."/>
        </authorList>
    </citation>
    <scope>NUCLEOTIDE SEQUENCE [LARGE SCALE GENOMIC DNA]</scope>
    <source>
        <strain evidence="8 9">Ve08.2h10</strain>
    </source>
</reference>
<name>A0A0D0E293_9AGAM</name>
<dbReference type="CDD" id="cd18870">
    <property type="entry name" value="NUDIX_AcylCoAdiphos_Nudt19"/>
    <property type="match status" value="1"/>
</dbReference>
<evidence type="ECO:0000256" key="5">
    <source>
        <dbReference type="ARBA" id="ARBA00022842"/>
    </source>
</evidence>
<dbReference type="GO" id="GO:0005739">
    <property type="term" value="C:mitochondrion"/>
    <property type="evidence" value="ECO:0007669"/>
    <property type="project" value="TreeGrafter"/>
</dbReference>
<dbReference type="AlphaFoldDB" id="A0A0D0E293"/>
<dbReference type="OrthoDB" id="1695362at2759"/>
<evidence type="ECO:0000259" key="7">
    <source>
        <dbReference type="PROSITE" id="PS51462"/>
    </source>
</evidence>
<keyword evidence="5" id="KW-0460">Magnesium</keyword>